<dbReference type="EMBL" id="CABFOC020000046">
    <property type="protein sequence ID" value="CAH0054111.1"/>
    <property type="molecule type" value="Genomic_DNA"/>
</dbReference>
<accession>A0A9P0EJW2</accession>
<sequence>MRRGGLKSLRMRRRELKLMRASLENTSTACPGLRSLSSLLYVKGKVECNIYGKVFIRLYKLSIENIASGIKSPTGAQSIYMRRHSVHTLLEMWVYKKNYGKIFGRHKQFKLHLEDLYYKMSPPTKEAKLEDNRQNIPSASSFWCGFYCYIVPFTSDISDPQGIRFDYINDYFIGRCD</sequence>
<dbReference type="OrthoDB" id="6077919at2759"/>
<dbReference type="AlphaFoldDB" id="A0A9P0EJW2"/>
<organism evidence="1 2">
    <name type="scientific">Clonostachys solani</name>
    <dbReference type="NCBI Taxonomy" id="160281"/>
    <lineage>
        <taxon>Eukaryota</taxon>
        <taxon>Fungi</taxon>
        <taxon>Dikarya</taxon>
        <taxon>Ascomycota</taxon>
        <taxon>Pezizomycotina</taxon>
        <taxon>Sordariomycetes</taxon>
        <taxon>Hypocreomycetidae</taxon>
        <taxon>Hypocreales</taxon>
        <taxon>Bionectriaceae</taxon>
        <taxon>Clonostachys</taxon>
    </lineage>
</organism>
<reference evidence="1" key="1">
    <citation type="submission" date="2021-10" db="EMBL/GenBank/DDBJ databases">
        <authorList>
            <person name="Piombo E."/>
        </authorList>
    </citation>
    <scope>NUCLEOTIDE SEQUENCE</scope>
</reference>
<dbReference type="Proteomes" id="UP000775872">
    <property type="component" value="Unassembled WGS sequence"/>
</dbReference>
<evidence type="ECO:0000313" key="2">
    <source>
        <dbReference type="Proteomes" id="UP000775872"/>
    </source>
</evidence>
<keyword evidence="2" id="KW-1185">Reference proteome</keyword>
<proteinExistence type="predicted"/>
<comment type="caution">
    <text evidence="1">The sequence shown here is derived from an EMBL/GenBank/DDBJ whole genome shotgun (WGS) entry which is preliminary data.</text>
</comment>
<name>A0A9P0EJW2_9HYPO</name>
<protein>
    <submittedName>
        <fullName evidence="1">Uncharacterized protein</fullName>
    </submittedName>
</protein>
<evidence type="ECO:0000313" key="1">
    <source>
        <dbReference type="EMBL" id="CAH0054111.1"/>
    </source>
</evidence>
<gene>
    <name evidence="1" type="ORF">CSOL1703_00015304</name>
</gene>